<proteinExistence type="predicted"/>
<dbReference type="AlphaFoldDB" id="A0AAW0G8G3"/>
<protein>
    <submittedName>
        <fullName evidence="1">Uncharacterized protein</fullName>
    </submittedName>
</protein>
<comment type="caution">
    <text evidence="1">The sequence shown here is derived from an EMBL/GenBank/DDBJ whole genome shotgun (WGS) entry which is preliminary data.</text>
</comment>
<keyword evidence="2" id="KW-1185">Reference proteome</keyword>
<sequence length="122" mass="14035">MLLDSDYHISLSKPYTPAFNFYHILKPSLNMISSKYDELVTDDEVLPSSCPVASNIGEVNPVVPRKRAVGRRWKVIYPRPTVLKIQHDLDPIFQVPLRLQPPDRQVLCQLPNIWLPTPFISE</sequence>
<accession>A0AAW0G8G3</accession>
<evidence type="ECO:0000313" key="1">
    <source>
        <dbReference type="EMBL" id="KAK7689713.1"/>
    </source>
</evidence>
<reference evidence="1 2" key="1">
    <citation type="submission" date="2022-09" db="EMBL/GenBank/DDBJ databases">
        <authorList>
            <person name="Palmer J.M."/>
        </authorList>
    </citation>
    <scope>NUCLEOTIDE SEQUENCE [LARGE SCALE GENOMIC DNA]</scope>
    <source>
        <strain evidence="1 2">DSM 7382</strain>
    </source>
</reference>
<gene>
    <name evidence="1" type="ORF">QCA50_006352</name>
</gene>
<dbReference type="Proteomes" id="UP001385951">
    <property type="component" value="Unassembled WGS sequence"/>
</dbReference>
<evidence type="ECO:0000313" key="2">
    <source>
        <dbReference type="Proteomes" id="UP001385951"/>
    </source>
</evidence>
<name>A0AAW0G8G3_9APHY</name>
<organism evidence="1 2">
    <name type="scientific">Cerrena zonata</name>
    <dbReference type="NCBI Taxonomy" id="2478898"/>
    <lineage>
        <taxon>Eukaryota</taxon>
        <taxon>Fungi</taxon>
        <taxon>Dikarya</taxon>
        <taxon>Basidiomycota</taxon>
        <taxon>Agaricomycotina</taxon>
        <taxon>Agaricomycetes</taxon>
        <taxon>Polyporales</taxon>
        <taxon>Cerrenaceae</taxon>
        <taxon>Cerrena</taxon>
    </lineage>
</organism>
<dbReference type="EMBL" id="JASBNA010000007">
    <property type="protein sequence ID" value="KAK7689713.1"/>
    <property type="molecule type" value="Genomic_DNA"/>
</dbReference>